<dbReference type="GO" id="GO:0016787">
    <property type="term" value="F:hydrolase activity"/>
    <property type="evidence" value="ECO:0007669"/>
    <property type="project" value="UniProtKB-KW"/>
</dbReference>
<dbReference type="PROSITE" id="PS51192">
    <property type="entry name" value="HELICASE_ATP_BIND_1"/>
    <property type="match status" value="1"/>
</dbReference>
<evidence type="ECO:0000256" key="3">
    <source>
        <dbReference type="ARBA" id="ARBA00022806"/>
    </source>
</evidence>
<evidence type="ECO:0000256" key="4">
    <source>
        <dbReference type="ARBA" id="ARBA00022840"/>
    </source>
</evidence>
<feature type="domain" description="Helicase ATP-binding" evidence="8">
    <location>
        <begin position="34"/>
        <end position="204"/>
    </location>
</feature>
<evidence type="ECO:0000256" key="7">
    <source>
        <dbReference type="SAM" id="MobiDB-lite"/>
    </source>
</evidence>
<accession>A0A3M8CEU2</accession>
<dbReference type="SMART" id="SM00490">
    <property type="entry name" value="HELICc"/>
    <property type="match status" value="1"/>
</dbReference>
<dbReference type="SMART" id="SM00487">
    <property type="entry name" value="DEXDc"/>
    <property type="match status" value="1"/>
</dbReference>
<dbReference type="Pfam" id="PF00270">
    <property type="entry name" value="DEAD"/>
    <property type="match status" value="1"/>
</dbReference>
<evidence type="ECO:0000256" key="2">
    <source>
        <dbReference type="ARBA" id="ARBA00022801"/>
    </source>
</evidence>
<dbReference type="CDD" id="cd18787">
    <property type="entry name" value="SF2_C_DEAD"/>
    <property type="match status" value="1"/>
</dbReference>
<gene>
    <name evidence="11" type="ORF">EDM52_12690</name>
</gene>
<keyword evidence="2 6" id="KW-0378">Hydrolase</keyword>
<dbReference type="InterPro" id="IPR014014">
    <property type="entry name" value="RNA_helicase_DEAD_Q_motif"/>
</dbReference>
<dbReference type="GO" id="GO:0003724">
    <property type="term" value="F:RNA helicase activity"/>
    <property type="evidence" value="ECO:0007669"/>
    <property type="project" value="InterPro"/>
</dbReference>
<evidence type="ECO:0000256" key="6">
    <source>
        <dbReference type="RuleBase" id="RU000492"/>
    </source>
</evidence>
<feature type="domain" description="DEAD-box RNA helicase Q" evidence="10">
    <location>
        <begin position="3"/>
        <end position="31"/>
    </location>
</feature>
<evidence type="ECO:0000259" key="8">
    <source>
        <dbReference type="PROSITE" id="PS51192"/>
    </source>
</evidence>
<evidence type="ECO:0000256" key="5">
    <source>
        <dbReference type="PROSITE-ProRule" id="PRU00552"/>
    </source>
</evidence>
<dbReference type="OrthoDB" id="9805696at2"/>
<dbReference type="SUPFAM" id="SSF52540">
    <property type="entry name" value="P-loop containing nucleoside triphosphate hydrolases"/>
    <property type="match status" value="1"/>
</dbReference>
<dbReference type="InterPro" id="IPR050547">
    <property type="entry name" value="DEAD_box_RNA_helicases"/>
</dbReference>
<evidence type="ECO:0000313" key="12">
    <source>
        <dbReference type="Proteomes" id="UP000282028"/>
    </source>
</evidence>
<feature type="compositionally biased region" description="Basic and acidic residues" evidence="7">
    <location>
        <begin position="376"/>
        <end position="388"/>
    </location>
</feature>
<dbReference type="PANTHER" id="PTHR47963">
    <property type="entry name" value="DEAD-BOX ATP-DEPENDENT RNA HELICASE 47, MITOCHONDRIAL"/>
    <property type="match status" value="1"/>
</dbReference>
<dbReference type="InterPro" id="IPR044742">
    <property type="entry name" value="DEAD/DEAH_RhlB"/>
</dbReference>
<dbReference type="Gene3D" id="3.40.50.300">
    <property type="entry name" value="P-loop containing nucleotide triphosphate hydrolases"/>
    <property type="match status" value="2"/>
</dbReference>
<keyword evidence="1 6" id="KW-0547">Nucleotide-binding</keyword>
<dbReference type="PANTHER" id="PTHR47963:SF7">
    <property type="entry name" value="ATP-DEPENDENT RNA HELICASE YFML-RELATED"/>
    <property type="match status" value="1"/>
</dbReference>
<keyword evidence="4 6" id="KW-0067">ATP-binding</keyword>
<dbReference type="InterPro" id="IPR027417">
    <property type="entry name" value="P-loop_NTPase"/>
</dbReference>
<protein>
    <submittedName>
        <fullName evidence="11">DEAD/DEAH box helicase</fullName>
    </submittedName>
</protein>
<feature type="region of interest" description="Disordered" evidence="7">
    <location>
        <begin position="374"/>
        <end position="427"/>
    </location>
</feature>
<keyword evidence="12" id="KW-1185">Reference proteome</keyword>
<comment type="similarity">
    <text evidence="6">Belongs to the DEAD box helicase family.</text>
</comment>
<dbReference type="GO" id="GO:0005524">
    <property type="term" value="F:ATP binding"/>
    <property type="evidence" value="ECO:0007669"/>
    <property type="project" value="UniProtKB-KW"/>
</dbReference>
<evidence type="ECO:0000313" key="11">
    <source>
        <dbReference type="EMBL" id="RNB73355.1"/>
    </source>
</evidence>
<dbReference type="PROSITE" id="PS51194">
    <property type="entry name" value="HELICASE_CTER"/>
    <property type="match status" value="1"/>
</dbReference>
<dbReference type="AlphaFoldDB" id="A0A3M8CEU2"/>
<feature type="short sequence motif" description="Q motif" evidence="5">
    <location>
        <begin position="3"/>
        <end position="31"/>
    </location>
</feature>
<dbReference type="PROSITE" id="PS51195">
    <property type="entry name" value="Q_MOTIF"/>
    <property type="match status" value="1"/>
</dbReference>
<dbReference type="Proteomes" id="UP000282028">
    <property type="component" value="Unassembled WGS sequence"/>
</dbReference>
<comment type="caution">
    <text evidence="11">The sequence shown here is derived from an EMBL/GenBank/DDBJ whole genome shotgun (WGS) entry which is preliminary data.</text>
</comment>
<dbReference type="InterPro" id="IPR001650">
    <property type="entry name" value="Helicase_C-like"/>
</dbReference>
<reference evidence="11 12" key="1">
    <citation type="submission" date="2018-10" db="EMBL/GenBank/DDBJ databases">
        <title>Phylogenomics of Brevibacillus.</title>
        <authorList>
            <person name="Dunlap C."/>
        </authorList>
    </citation>
    <scope>NUCLEOTIDE SEQUENCE [LARGE SCALE GENOMIC DNA]</scope>
    <source>
        <strain evidence="11 12">JCM 12215</strain>
    </source>
</reference>
<evidence type="ECO:0000259" key="10">
    <source>
        <dbReference type="PROSITE" id="PS51195"/>
    </source>
</evidence>
<dbReference type="InterPro" id="IPR014001">
    <property type="entry name" value="Helicase_ATP-bd"/>
</dbReference>
<dbReference type="GO" id="GO:0033592">
    <property type="term" value="F:RNA strand annealing activity"/>
    <property type="evidence" value="ECO:0007669"/>
    <property type="project" value="TreeGrafter"/>
</dbReference>
<dbReference type="RefSeq" id="WP_122909351.1">
    <property type="nucleotide sequence ID" value="NZ_CBCSBE010000012.1"/>
</dbReference>
<dbReference type="CDD" id="cd00268">
    <property type="entry name" value="DEADc"/>
    <property type="match status" value="1"/>
</dbReference>
<dbReference type="EMBL" id="RHHR01000019">
    <property type="protein sequence ID" value="RNB73355.1"/>
    <property type="molecule type" value="Genomic_DNA"/>
</dbReference>
<feature type="domain" description="Helicase C-terminal" evidence="9">
    <location>
        <begin position="230"/>
        <end position="374"/>
    </location>
</feature>
<name>A0A3M8CEU2_9BACL</name>
<dbReference type="Pfam" id="PF00271">
    <property type="entry name" value="Helicase_C"/>
    <property type="match status" value="1"/>
</dbReference>
<dbReference type="InterPro" id="IPR000629">
    <property type="entry name" value="RNA-helicase_DEAD-box_CS"/>
</dbReference>
<organism evidence="11 12">
    <name type="scientific">Brevibacillus invocatus</name>
    <dbReference type="NCBI Taxonomy" id="173959"/>
    <lineage>
        <taxon>Bacteria</taxon>
        <taxon>Bacillati</taxon>
        <taxon>Bacillota</taxon>
        <taxon>Bacilli</taxon>
        <taxon>Bacillales</taxon>
        <taxon>Paenibacillaceae</taxon>
        <taxon>Brevibacillus</taxon>
    </lineage>
</organism>
<sequence length="427" mass="47189">MSTTFADLHIGASLLQILHERKMETPTPVQAEAIPVILEGKDAFIESPTGTGKTFAYLLPILSRMDLDKKDVQAIVLAPTHELVMQIAREAEGLLPSQDSAVLPLIGGVDVKRQIERLKKKPILIIATPGRLLELIDQRKLKVHEVKVVVVDEADRMMDAGFGKPVADVMKRTLRDTQRLFFSATIPTEVIQAASNLSRDAVVIRAAAPEGAAGVAHMYLVTDPRRKVDTLRRLLRLVNVRSSIVFVNQIEKVDEIVSKLNYHHLPCRLLHREASKEERARTIQQFRDGVFPVLITTDVSARGIDIPGVECVVHYDPAPDADTYVHRSGRTGRMGRAGLVFSVVTNQELFIVRKFAKQTGISITEKQMAYGALEAPKAERKPEQRGKAGSEQIKPTRQGSPGKPEGTKTGQGRPDALKNRKPGKTRT</sequence>
<dbReference type="InterPro" id="IPR011545">
    <property type="entry name" value="DEAD/DEAH_box_helicase_dom"/>
</dbReference>
<dbReference type="GO" id="GO:0005840">
    <property type="term" value="C:ribosome"/>
    <property type="evidence" value="ECO:0007669"/>
    <property type="project" value="TreeGrafter"/>
</dbReference>
<proteinExistence type="inferred from homology"/>
<dbReference type="GO" id="GO:0009409">
    <property type="term" value="P:response to cold"/>
    <property type="evidence" value="ECO:0007669"/>
    <property type="project" value="TreeGrafter"/>
</dbReference>
<dbReference type="GO" id="GO:0005829">
    <property type="term" value="C:cytosol"/>
    <property type="evidence" value="ECO:0007669"/>
    <property type="project" value="TreeGrafter"/>
</dbReference>
<dbReference type="PROSITE" id="PS00039">
    <property type="entry name" value="DEAD_ATP_HELICASE"/>
    <property type="match status" value="1"/>
</dbReference>
<keyword evidence="3 6" id="KW-0347">Helicase</keyword>
<evidence type="ECO:0000256" key="1">
    <source>
        <dbReference type="ARBA" id="ARBA00022741"/>
    </source>
</evidence>
<evidence type="ECO:0000259" key="9">
    <source>
        <dbReference type="PROSITE" id="PS51194"/>
    </source>
</evidence>